<keyword evidence="3" id="KW-0050">Antiport</keyword>
<name>A0A7R8H7N3_LEPSM</name>
<dbReference type="OrthoDB" id="2127281at2759"/>
<dbReference type="Proteomes" id="UP000675881">
    <property type="component" value="Chromosome 4"/>
</dbReference>
<dbReference type="InterPro" id="IPR004837">
    <property type="entry name" value="NaCa_Exmemb"/>
</dbReference>
<dbReference type="Gene3D" id="1.20.1420.30">
    <property type="entry name" value="NCX, central ion-binding region"/>
    <property type="match status" value="2"/>
</dbReference>
<gene>
    <name evidence="11" type="ORF">LSAA_8759</name>
</gene>
<evidence type="ECO:0000256" key="7">
    <source>
        <dbReference type="ARBA" id="ARBA00023136"/>
    </source>
</evidence>
<sequence length="663" mass="72764">MVLHEIPTAQGVDPLHGEVVGKGGSHFTEESYHTLYHTNNGGIGSTSDLFCEVQSLILLLSYQFTAITSKEPFFKNESTTEETTDVLPLFPSSLSKPIIAATSQSVLLRTGFFVLAVGFVYLTQQSFTQESDLGLRSRKLLQFEGDEELDTFENDTDTLPKDVVPPIPAETDDDGLLPDDLFTAEQLKNGAVCTSHDCEKLGISPDVAGATFMAAGGSAPELFTSIIGVLIAKNDVGIGTIIGSAVFNILFVIAACAFAAKEALSLSAWPLIRDVFFYSLSLTLLVVFFLDNSIAWWESLILFVVYILYVSFMAINEKVEDGLRSLFRLSKVDRDANEKGIVLRKAQNRKGLYHLMNETINRDILEKKMQTDMSGEKGEEMVPMNKPDAHIKQGMGIMIMSNQAGSETGISLSGTGSTGNMDGVGGGGIAQLKNELQNSKGNISTPPYPELADLEKSGNNRNKGLTREASTANEEEEEEKPIDMSFPIDQGWKKILVYIVSFPIMGPLYLTLPDTKDPKKKKFFFVTFVLSIVWIALYSYLMVWWATVAGNVFLIPPPVMGLTFLAAGKGDMAVSSSVGSNIFDVTVGLPLPWLLYSMIYLSPVTVNSYGVGCSVAMLFLMLIFDLCSYFYIGSNEVTNSTVFLRRLLFLDYAYKSNEIFNNS</sequence>
<feature type="region of interest" description="Disordered" evidence="8">
    <location>
        <begin position="438"/>
        <end position="481"/>
    </location>
</feature>
<feature type="transmembrane region" description="Helical" evidence="9">
    <location>
        <begin position="609"/>
        <end position="632"/>
    </location>
</feature>
<evidence type="ECO:0000313" key="11">
    <source>
        <dbReference type="EMBL" id="CAF2926368.1"/>
    </source>
</evidence>
<evidence type="ECO:0000256" key="6">
    <source>
        <dbReference type="ARBA" id="ARBA00022989"/>
    </source>
</evidence>
<keyword evidence="6 9" id="KW-1133">Transmembrane helix</keyword>
<comment type="subcellular location">
    <subcellularLocation>
        <location evidence="1">Membrane</location>
        <topology evidence="1">Multi-pass membrane protein</topology>
    </subcellularLocation>
</comment>
<dbReference type="Pfam" id="PF01699">
    <property type="entry name" value="Na_Ca_ex"/>
    <property type="match status" value="2"/>
</dbReference>
<dbReference type="AlphaFoldDB" id="A0A7R8H7N3"/>
<feature type="transmembrane region" description="Helical" evidence="9">
    <location>
        <begin position="296"/>
        <end position="315"/>
    </location>
</feature>
<evidence type="ECO:0000256" key="5">
    <source>
        <dbReference type="ARBA" id="ARBA00022692"/>
    </source>
</evidence>
<feature type="domain" description="Sodium/calcium exchanger membrane region" evidence="10">
    <location>
        <begin position="568"/>
        <end position="627"/>
    </location>
</feature>
<keyword evidence="4" id="KW-0406">Ion transport</keyword>
<dbReference type="PANTHER" id="PTHR10846:SF72">
    <property type="entry name" value="SODIUM_POTASSIUM_CALCIUM EXCHANGER NCKX30C"/>
    <property type="match status" value="1"/>
</dbReference>
<keyword evidence="12" id="KW-1185">Reference proteome</keyword>
<dbReference type="InterPro" id="IPR004481">
    <property type="entry name" value="K/Na/Ca-exchanger"/>
</dbReference>
<organism evidence="11 12">
    <name type="scientific">Lepeophtheirus salmonis</name>
    <name type="common">Salmon louse</name>
    <name type="synonym">Caligus salmonis</name>
    <dbReference type="NCBI Taxonomy" id="72036"/>
    <lineage>
        <taxon>Eukaryota</taxon>
        <taxon>Metazoa</taxon>
        <taxon>Ecdysozoa</taxon>
        <taxon>Arthropoda</taxon>
        <taxon>Crustacea</taxon>
        <taxon>Multicrustacea</taxon>
        <taxon>Hexanauplia</taxon>
        <taxon>Copepoda</taxon>
        <taxon>Siphonostomatoida</taxon>
        <taxon>Caligidae</taxon>
        <taxon>Lepeophtheirus</taxon>
    </lineage>
</organism>
<keyword evidence="4" id="KW-0813">Transport</keyword>
<dbReference type="NCBIfam" id="TIGR00367">
    <property type="entry name" value="calcium/sodium antiporter"/>
    <property type="match status" value="1"/>
</dbReference>
<evidence type="ECO:0000256" key="8">
    <source>
        <dbReference type="SAM" id="MobiDB-lite"/>
    </source>
</evidence>
<dbReference type="EMBL" id="HG994583">
    <property type="protein sequence ID" value="CAF2926368.1"/>
    <property type="molecule type" value="Genomic_DNA"/>
</dbReference>
<dbReference type="FunFam" id="1.20.1420.30:FF:000004">
    <property type="entry name" value="Sodium/potassium/calcium exchanger 2 isoform 1"/>
    <property type="match status" value="1"/>
</dbReference>
<dbReference type="GO" id="GO:0005262">
    <property type="term" value="F:calcium channel activity"/>
    <property type="evidence" value="ECO:0007669"/>
    <property type="project" value="TreeGrafter"/>
</dbReference>
<keyword evidence="4" id="KW-0106">Calcium</keyword>
<feature type="compositionally biased region" description="Polar residues" evidence="8">
    <location>
        <begin position="459"/>
        <end position="472"/>
    </location>
</feature>
<dbReference type="GO" id="GO:0008273">
    <property type="term" value="F:calcium, potassium:sodium antiporter activity"/>
    <property type="evidence" value="ECO:0007669"/>
    <property type="project" value="TreeGrafter"/>
</dbReference>
<feature type="transmembrane region" description="Helical" evidence="9">
    <location>
        <begin position="271"/>
        <end position="290"/>
    </location>
</feature>
<evidence type="ECO:0000259" key="10">
    <source>
        <dbReference type="Pfam" id="PF01699"/>
    </source>
</evidence>
<proteinExistence type="inferred from homology"/>
<evidence type="ECO:0000256" key="9">
    <source>
        <dbReference type="SAM" id="Phobius"/>
    </source>
</evidence>
<feature type="transmembrane region" description="Helical" evidence="9">
    <location>
        <begin position="523"/>
        <end position="546"/>
    </location>
</feature>
<keyword evidence="4" id="KW-0109">Calcium transport</keyword>
<evidence type="ECO:0000256" key="2">
    <source>
        <dbReference type="ARBA" id="ARBA00005364"/>
    </source>
</evidence>
<keyword evidence="5 9" id="KW-0812">Transmembrane</keyword>
<feature type="transmembrane region" description="Helical" evidence="9">
    <location>
        <begin position="582"/>
        <end position="603"/>
    </location>
</feature>
<comment type="similarity">
    <text evidence="2">Belongs to the Ca(2+):cation antiporter (CaCA) (TC 2.A.19) family. SLC24A subfamily.</text>
</comment>
<feature type="transmembrane region" description="Helical" evidence="9">
    <location>
        <begin position="552"/>
        <end position="570"/>
    </location>
</feature>
<reference evidence="11" key="1">
    <citation type="submission" date="2021-02" db="EMBL/GenBank/DDBJ databases">
        <authorList>
            <person name="Bekaert M."/>
        </authorList>
    </citation>
    <scope>NUCLEOTIDE SEQUENCE</scope>
    <source>
        <strain evidence="11">IoA-00</strain>
    </source>
</reference>
<dbReference type="PANTHER" id="PTHR10846">
    <property type="entry name" value="SODIUM/POTASSIUM/CALCIUM EXCHANGER"/>
    <property type="match status" value="1"/>
</dbReference>
<feature type="domain" description="Sodium/calcium exchanger membrane region" evidence="10">
    <location>
        <begin position="199"/>
        <end position="313"/>
    </location>
</feature>
<keyword evidence="7 9" id="KW-0472">Membrane</keyword>
<protein>
    <submittedName>
        <fullName evidence="11">SLC24A2</fullName>
    </submittedName>
</protein>
<evidence type="ECO:0000256" key="1">
    <source>
        <dbReference type="ARBA" id="ARBA00004141"/>
    </source>
</evidence>
<evidence type="ECO:0000256" key="3">
    <source>
        <dbReference type="ARBA" id="ARBA00022449"/>
    </source>
</evidence>
<dbReference type="GO" id="GO:0006874">
    <property type="term" value="P:intracellular calcium ion homeostasis"/>
    <property type="evidence" value="ECO:0007669"/>
    <property type="project" value="TreeGrafter"/>
</dbReference>
<accession>A0A7R8H7N3</accession>
<feature type="transmembrane region" description="Helical" evidence="9">
    <location>
        <begin position="236"/>
        <end position="259"/>
    </location>
</feature>
<evidence type="ECO:0000256" key="4">
    <source>
        <dbReference type="ARBA" id="ARBA00022568"/>
    </source>
</evidence>
<dbReference type="GO" id="GO:0005886">
    <property type="term" value="C:plasma membrane"/>
    <property type="evidence" value="ECO:0007669"/>
    <property type="project" value="TreeGrafter"/>
</dbReference>
<evidence type="ECO:0000313" key="12">
    <source>
        <dbReference type="Proteomes" id="UP000675881"/>
    </source>
</evidence>
<dbReference type="InterPro" id="IPR044880">
    <property type="entry name" value="NCX_ion-bd_dom_sf"/>
</dbReference>